<evidence type="ECO:0000313" key="6">
    <source>
        <dbReference type="EMBL" id="MDT0436367.1"/>
    </source>
</evidence>
<sequence>MTSSEKNDGQILSTLANGLQVLESLAAGRTSVRHLSGELGLARQTVYRLLRTLTALGWVERDPIDDTYRLTTTVWSIASRSFRLSDVRDTLYPMVRRLAQEHGETVHLATYERGQVTYIDKADGWQPIRSYTELGGTAPAYCVATGKMLLSMQPEGEITRVLSGPLQAHTEATVTDADVLRRELAETRERGYAVNDSEWRTGVAGLAVMVVSGPTGESVAIGFSGPQARITSRFDVLLSALRAAVARSPFIHPTAAATPDKDLEDL</sequence>
<dbReference type="SUPFAM" id="SSF46785">
    <property type="entry name" value="Winged helix' DNA-binding domain"/>
    <property type="match status" value="1"/>
</dbReference>
<comment type="caution">
    <text evidence="6">The sequence shown here is derived from an EMBL/GenBank/DDBJ whole genome shotgun (WGS) entry which is preliminary data.</text>
</comment>
<evidence type="ECO:0000259" key="4">
    <source>
        <dbReference type="PROSITE" id="PS51077"/>
    </source>
</evidence>
<evidence type="ECO:0000259" key="5">
    <source>
        <dbReference type="PROSITE" id="PS51078"/>
    </source>
</evidence>
<keyword evidence="7" id="KW-1185">Reference proteome</keyword>
<dbReference type="InterPro" id="IPR050707">
    <property type="entry name" value="HTH_MetabolicPath_Reg"/>
</dbReference>
<evidence type="ECO:0000256" key="2">
    <source>
        <dbReference type="ARBA" id="ARBA00023125"/>
    </source>
</evidence>
<dbReference type="InterPro" id="IPR014757">
    <property type="entry name" value="Tscrpt_reg_IclR_C"/>
</dbReference>
<reference evidence="7" key="1">
    <citation type="submission" date="2023-07" db="EMBL/GenBank/DDBJ databases">
        <title>30 novel species of actinomycetes from the DSMZ collection.</title>
        <authorList>
            <person name="Nouioui I."/>
        </authorList>
    </citation>
    <scope>NUCLEOTIDE SEQUENCE [LARGE SCALE GENOMIC DNA]</scope>
    <source>
        <strain evidence="7">DSM 41981</strain>
    </source>
</reference>
<dbReference type="Gene3D" id="1.10.10.10">
    <property type="entry name" value="Winged helix-like DNA-binding domain superfamily/Winged helix DNA-binding domain"/>
    <property type="match status" value="1"/>
</dbReference>
<organism evidence="6 7">
    <name type="scientific">Streptomyces doudnae</name>
    <dbReference type="NCBI Taxonomy" id="3075536"/>
    <lineage>
        <taxon>Bacteria</taxon>
        <taxon>Bacillati</taxon>
        <taxon>Actinomycetota</taxon>
        <taxon>Actinomycetes</taxon>
        <taxon>Kitasatosporales</taxon>
        <taxon>Streptomycetaceae</taxon>
        <taxon>Streptomyces</taxon>
    </lineage>
</organism>
<dbReference type="PANTHER" id="PTHR30136:SF35">
    <property type="entry name" value="HTH-TYPE TRANSCRIPTIONAL REGULATOR RV1719"/>
    <property type="match status" value="1"/>
</dbReference>
<keyword evidence="1" id="KW-0805">Transcription regulation</keyword>
<keyword evidence="2" id="KW-0238">DNA-binding</keyword>
<dbReference type="PROSITE" id="PS51078">
    <property type="entry name" value="ICLR_ED"/>
    <property type="match status" value="1"/>
</dbReference>
<dbReference type="EMBL" id="JAVRES010000007">
    <property type="protein sequence ID" value="MDT0436367.1"/>
    <property type="molecule type" value="Genomic_DNA"/>
</dbReference>
<dbReference type="Proteomes" id="UP001183535">
    <property type="component" value="Unassembled WGS sequence"/>
</dbReference>
<keyword evidence="3" id="KW-0804">Transcription</keyword>
<dbReference type="GO" id="GO:0006355">
    <property type="term" value="P:regulation of DNA-templated transcription"/>
    <property type="evidence" value="ECO:0007669"/>
    <property type="project" value="UniProtKB-ARBA"/>
</dbReference>
<dbReference type="SUPFAM" id="SSF55781">
    <property type="entry name" value="GAF domain-like"/>
    <property type="match status" value="1"/>
</dbReference>
<dbReference type="RefSeq" id="WP_141721447.1">
    <property type="nucleotide sequence ID" value="NZ_JAVRES010000007.1"/>
</dbReference>
<dbReference type="Gene3D" id="3.30.450.40">
    <property type="match status" value="1"/>
</dbReference>
<dbReference type="PROSITE" id="PS51077">
    <property type="entry name" value="HTH_ICLR"/>
    <property type="match status" value="1"/>
</dbReference>
<dbReference type="InterPro" id="IPR029016">
    <property type="entry name" value="GAF-like_dom_sf"/>
</dbReference>
<feature type="domain" description="IclR-ED" evidence="5">
    <location>
        <begin position="73"/>
        <end position="264"/>
    </location>
</feature>
<accession>A0ABD5ENU9</accession>
<dbReference type="GO" id="GO:0003677">
    <property type="term" value="F:DNA binding"/>
    <property type="evidence" value="ECO:0007669"/>
    <property type="project" value="UniProtKB-KW"/>
</dbReference>
<gene>
    <name evidence="6" type="ORF">RM877_16930</name>
</gene>
<feature type="domain" description="HTH iclR-type" evidence="4">
    <location>
        <begin position="12"/>
        <end position="72"/>
    </location>
</feature>
<dbReference type="PANTHER" id="PTHR30136">
    <property type="entry name" value="HELIX-TURN-HELIX TRANSCRIPTIONAL REGULATOR, ICLR FAMILY"/>
    <property type="match status" value="1"/>
</dbReference>
<proteinExistence type="predicted"/>
<dbReference type="Pfam" id="PF01614">
    <property type="entry name" value="IclR_C"/>
    <property type="match status" value="1"/>
</dbReference>
<evidence type="ECO:0000256" key="1">
    <source>
        <dbReference type="ARBA" id="ARBA00023015"/>
    </source>
</evidence>
<protein>
    <submittedName>
        <fullName evidence="6">IclR family transcriptional regulator</fullName>
    </submittedName>
</protein>
<evidence type="ECO:0000313" key="7">
    <source>
        <dbReference type="Proteomes" id="UP001183535"/>
    </source>
</evidence>
<dbReference type="Pfam" id="PF09339">
    <property type="entry name" value="HTH_IclR"/>
    <property type="match status" value="1"/>
</dbReference>
<evidence type="ECO:0000256" key="3">
    <source>
        <dbReference type="ARBA" id="ARBA00023163"/>
    </source>
</evidence>
<name>A0ABD5ENU9_9ACTN</name>
<dbReference type="InterPro" id="IPR036388">
    <property type="entry name" value="WH-like_DNA-bd_sf"/>
</dbReference>
<dbReference type="SMART" id="SM00346">
    <property type="entry name" value="HTH_ICLR"/>
    <property type="match status" value="1"/>
</dbReference>
<dbReference type="AlphaFoldDB" id="A0ABD5ENU9"/>
<dbReference type="InterPro" id="IPR005471">
    <property type="entry name" value="Tscrpt_reg_IclR_N"/>
</dbReference>
<dbReference type="InterPro" id="IPR036390">
    <property type="entry name" value="WH_DNA-bd_sf"/>
</dbReference>